<dbReference type="InterPro" id="IPR003329">
    <property type="entry name" value="Cytidylyl_trans"/>
</dbReference>
<name>A0A382XY70_9ZZZZ</name>
<organism evidence="1">
    <name type="scientific">marine metagenome</name>
    <dbReference type="NCBI Taxonomy" id="408172"/>
    <lineage>
        <taxon>unclassified sequences</taxon>
        <taxon>metagenomes</taxon>
        <taxon>ecological metagenomes</taxon>
    </lineage>
</organism>
<proteinExistence type="predicted"/>
<dbReference type="GO" id="GO:0005829">
    <property type="term" value="C:cytosol"/>
    <property type="evidence" value="ECO:0007669"/>
    <property type="project" value="TreeGrafter"/>
</dbReference>
<evidence type="ECO:0008006" key="2">
    <source>
        <dbReference type="Google" id="ProtNLM"/>
    </source>
</evidence>
<reference evidence="1" key="1">
    <citation type="submission" date="2018-05" db="EMBL/GenBank/DDBJ databases">
        <authorList>
            <person name="Lanie J.A."/>
            <person name="Ng W.-L."/>
            <person name="Kazmierczak K.M."/>
            <person name="Andrzejewski T.M."/>
            <person name="Davidsen T.M."/>
            <person name="Wayne K.J."/>
            <person name="Tettelin H."/>
            <person name="Glass J.I."/>
            <person name="Rusch D."/>
            <person name="Podicherti R."/>
            <person name="Tsui H.-C.T."/>
            <person name="Winkler M.E."/>
        </authorList>
    </citation>
    <scope>NUCLEOTIDE SEQUENCE</scope>
</reference>
<dbReference type="EMBL" id="UINC01171398">
    <property type="protein sequence ID" value="SVD75943.1"/>
    <property type="molecule type" value="Genomic_DNA"/>
</dbReference>
<accession>A0A382XY70</accession>
<sequence length="127" mass="14138">MNTVAAIIQSRMRSTRTPGKALRPLAGIPMTEHIIKRLQQVTEFDRIVLAVPDSPSEEPLVRLAQDTGIDLVQGPEDDVLQRFILAGDRTGADHILRVCGDNPLIDLNLARSLIRRHLETNADYTHP</sequence>
<protein>
    <recommendedName>
        <fullName evidence="2">MobA-like NTP transferase domain-containing protein</fullName>
    </recommendedName>
</protein>
<dbReference type="Pfam" id="PF02348">
    <property type="entry name" value="CTP_transf_3"/>
    <property type="match status" value="1"/>
</dbReference>
<dbReference type="Gene3D" id="3.90.550.10">
    <property type="entry name" value="Spore Coat Polysaccharide Biosynthesis Protein SpsA, Chain A"/>
    <property type="match status" value="1"/>
</dbReference>
<dbReference type="SUPFAM" id="SSF53448">
    <property type="entry name" value="Nucleotide-diphospho-sugar transferases"/>
    <property type="match status" value="1"/>
</dbReference>
<dbReference type="AlphaFoldDB" id="A0A382XY70"/>
<feature type="non-terminal residue" evidence="1">
    <location>
        <position position="127"/>
    </location>
</feature>
<dbReference type="PANTHER" id="PTHR42866:SF1">
    <property type="entry name" value="SPORE COAT POLYSACCHARIDE BIOSYNTHESIS PROTEIN SPSF"/>
    <property type="match status" value="1"/>
</dbReference>
<dbReference type="InterPro" id="IPR029044">
    <property type="entry name" value="Nucleotide-diphossugar_trans"/>
</dbReference>
<gene>
    <name evidence="1" type="ORF">METZ01_LOCUS428797</name>
</gene>
<evidence type="ECO:0000313" key="1">
    <source>
        <dbReference type="EMBL" id="SVD75943.1"/>
    </source>
</evidence>
<dbReference type="PANTHER" id="PTHR42866">
    <property type="entry name" value="3-DEOXY-MANNO-OCTULOSONATE CYTIDYLYLTRANSFERASE"/>
    <property type="match status" value="1"/>
</dbReference>